<dbReference type="InterPro" id="IPR018090">
    <property type="entry name" value="Pyrmidine_PPas_bac/euk"/>
</dbReference>
<proteinExistence type="inferred from homology"/>
<dbReference type="RefSeq" id="WP_056951588.1">
    <property type="nucleotide sequence ID" value="NZ_AZDJ01000030.1"/>
</dbReference>
<comment type="caution">
    <text evidence="13">The sequence shown here is derived from an EMBL/GenBank/DDBJ whole genome shotgun (WGS) entry which is preliminary data.</text>
</comment>
<evidence type="ECO:0000256" key="9">
    <source>
        <dbReference type="ARBA" id="ARBA00022679"/>
    </source>
</evidence>
<dbReference type="STRING" id="1291734.FD02_GL000107"/>
<dbReference type="AlphaFoldDB" id="A0A0R1JI49"/>
<dbReference type="Gene3D" id="1.20.970.10">
    <property type="entry name" value="Transferase, Pyrimidine Nucleoside Phosphorylase, Chain C"/>
    <property type="match status" value="1"/>
</dbReference>
<evidence type="ECO:0000256" key="4">
    <source>
        <dbReference type="ARBA" id="ARBA00006915"/>
    </source>
</evidence>
<name>A0A0R1JI49_9LACO</name>
<comment type="cofactor">
    <cofactor evidence="2">
        <name>K(+)</name>
        <dbReference type="ChEBI" id="CHEBI:29103"/>
    </cofactor>
</comment>
<feature type="domain" description="Pyrimidine nucleoside phosphorylase C-terminal" evidence="12">
    <location>
        <begin position="345"/>
        <end position="418"/>
    </location>
</feature>
<dbReference type="InterPro" id="IPR017459">
    <property type="entry name" value="Glycosyl_Trfase_fam3_N_dom"/>
</dbReference>
<dbReference type="InterPro" id="IPR000053">
    <property type="entry name" value="Thymidine/pyrmidine_PPase"/>
</dbReference>
<comment type="similarity">
    <text evidence="4">Belongs to the thymidine/pyrimidine-nucleoside phosphorylase family.</text>
</comment>
<dbReference type="InterPro" id="IPR035902">
    <property type="entry name" value="Nuc_phospho_transferase"/>
</dbReference>
<dbReference type="SUPFAM" id="SSF52418">
    <property type="entry name" value="Nucleoside phosphorylase/phosphoribosyltransferase catalytic domain"/>
    <property type="match status" value="1"/>
</dbReference>
<dbReference type="EMBL" id="AZDJ01000030">
    <property type="protein sequence ID" value="KRK70926.1"/>
    <property type="molecule type" value="Genomic_DNA"/>
</dbReference>
<dbReference type="PATRIC" id="fig|1291734.4.peg.115"/>
<dbReference type="SUPFAM" id="SSF54680">
    <property type="entry name" value="Pyrimidine nucleoside phosphorylase C-terminal domain"/>
    <property type="match status" value="1"/>
</dbReference>
<dbReference type="GO" id="GO:0006206">
    <property type="term" value="P:pyrimidine nucleobase metabolic process"/>
    <property type="evidence" value="ECO:0007669"/>
    <property type="project" value="InterPro"/>
</dbReference>
<comment type="function">
    <text evidence="3">Catalyzes phosphorolysis of the pyrimidine nucleosides uridine, thymidine and 2'-deoxyuridine with the formation of the corresponding pyrimidine base and ribose-1-phosphate.</text>
</comment>
<dbReference type="OrthoDB" id="9763887at2"/>
<evidence type="ECO:0000256" key="1">
    <source>
        <dbReference type="ARBA" id="ARBA00001066"/>
    </source>
</evidence>
<evidence type="ECO:0000313" key="13">
    <source>
        <dbReference type="EMBL" id="KRK70926.1"/>
    </source>
</evidence>
<dbReference type="Gene3D" id="3.40.1030.10">
    <property type="entry name" value="Nucleoside phosphorylase/phosphoribosyltransferase catalytic domain"/>
    <property type="match status" value="1"/>
</dbReference>
<keyword evidence="9" id="KW-0808">Transferase</keyword>
<dbReference type="NCBIfam" id="TIGR02644">
    <property type="entry name" value="Y_phosphoryl"/>
    <property type="match status" value="1"/>
</dbReference>
<dbReference type="InterPro" id="IPR036320">
    <property type="entry name" value="Glycosyl_Trfase_fam3_N_dom_sf"/>
</dbReference>
<keyword evidence="14" id="KW-1185">Reference proteome</keyword>
<evidence type="ECO:0000256" key="7">
    <source>
        <dbReference type="ARBA" id="ARBA00014680"/>
    </source>
</evidence>
<dbReference type="InterPro" id="IPR017872">
    <property type="entry name" value="Pyrmidine_PPase_CS"/>
</dbReference>
<evidence type="ECO:0000256" key="2">
    <source>
        <dbReference type="ARBA" id="ARBA00001958"/>
    </source>
</evidence>
<comment type="catalytic activity">
    <reaction evidence="10">
        <text>uridine + phosphate = alpha-D-ribose 1-phosphate + uracil</text>
        <dbReference type="Rhea" id="RHEA:24388"/>
        <dbReference type="ChEBI" id="CHEBI:16704"/>
        <dbReference type="ChEBI" id="CHEBI:17568"/>
        <dbReference type="ChEBI" id="CHEBI:43474"/>
        <dbReference type="ChEBI" id="CHEBI:57720"/>
        <dbReference type="EC" id="2.4.2.2"/>
    </reaction>
</comment>
<evidence type="ECO:0000259" key="12">
    <source>
        <dbReference type="SMART" id="SM00941"/>
    </source>
</evidence>
<evidence type="ECO:0000256" key="3">
    <source>
        <dbReference type="ARBA" id="ARBA00003877"/>
    </source>
</evidence>
<dbReference type="InterPro" id="IPR013102">
    <property type="entry name" value="PYNP_C"/>
</dbReference>
<dbReference type="GO" id="GO:0009032">
    <property type="term" value="F:thymidine phosphorylase activity"/>
    <property type="evidence" value="ECO:0007669"/>
    <property type="project" value="TreeGrafter"/>
</dbReference>
<dbReference type="Proteomes" id="UP000051804">
    <property type="component" value="Unassembled WGS sequence"/>
</dbReference>
<evidence type="ECO:0000256" key="8">
    <source>
        <dbReference type="ARBA" id="ARBA00022676"/>
    </source>
</evidence>
<sequence>MRMVDLLTKKRDNQELTPAELDWLIQAYVAGDVPDYQMSAWLMATYFTGMTAAEQSALAMAMLHSGDVLDLSDIPGIKVDKHSTGGVGDKVSLPLAPLVASLGVPVPMISGRGLGHTGGTLDKLESIPGFRVDLSEAEFRAQVKEIHQAIVSASGDLAPADRKLYALRDVTGTVESIPLIASSIMSKKLASGTNALVFDVKVGNGAFMQTQAQASKLAQALLAISQAAGVRAVALLTGMDQPLGITIGNSLEVAEAIAILHNRGPQDVRQLTIAEAAHMLVLGGKTNSLEVATGMAEDALRDGRAWRAFKQLVAAQGGDVRVLDAPQTLPKAAYQIPVRAKSAGVVTAIDTRALGVAVMQLGGGRAKQGDALDHAVGLVMHKKLGTPVAVGDTLATLHANQPDPAAQVAQVAAAFTIGATAPTPQPLIRQVLRQD</sequence>
<dbReference type="PIRSF" id="PIRSF000478">
    <property type="entry name" value="TP_PyNP"/>
    <property type="match status" value="1"/>
</dbReference>
<comment type="catalytic activity">
    <reaction evidence="11">
        <text>thymidine + phosphate = 2-deoxy-alpha-D-ribose 1-phosphate + thymine</text>
        <dbReference type="Rhea" id="RHEA:16037"/>
        <dbReference type="ChEBI" id="CHEBI:17748"/>
        <dbReference type="ChEBI" id="CHEBI:17821"/>
        <dbReference type="ChEBI" id="CHEBI:43474"/>
        <dbReference type="ChEBI" id="CHEBI:57259"/>
        <dbReference type="EC" id="2.4.2.2"/>
    </reaction>
</comment>
<organism evidence="13 14">
    <name type="scientific">Lacticaseibacillus nasuensis JCM 17158</name>
    <dbReference type="NCBI Taxonomy" id="1291734"/>
    <lineage>
        <taxon>Bacteria</taxon>
        <taxon>Bacillati</taxon>
        <taxon>Bacillota</taxon>
        <taxon>Bacilli</taxon>
        <taxon>Lactobacillales</taxon>
        <taxon>Lactobacillaceae</taxon>
        <taxon>Lacticaseibacillus</taxon>
    </lineage>
</organism>
<dbReference type="SMART" id="SM00941">
    <property type="entry name" value="PYNP_C"/>
    <property type="match status" value="1"/>
</dbReference>
<dbReference type="PANTHER" id="PTHR10515:SF0">
    <property type="entry name" value="THYMIDINE PHOSPHORYLASE"/>
    <property type="match status" value="1"/>
</dbReference>
<dbReference type="PANTHER" id="PTHR10515">
    <property type="entry name" value="THYMIDINE PHOSPHORYLASE"/>
    <property type="match status" value="1"/>
</dbReference>
<keyword evidence="8" id="KW-0328">Glycosyltransferase</keyword>
<accession>A0A0R1JI49</accession>
<gene>
    <name evidence="13" type="ORF">FD02_GL000107</name>
</gene>
<dbReference type="SUPFAM" id="SSF47648">
    <property type="entry name" value="Nucleoside phosphorylase/phosphoribosyltransferase N-terminal domain"/>
    <property type="match status" value="1"/>
</dbReference>
<dbReference type="Pfam" id="PF07831">
    <property type="entry name" value="PYNP_C"/>
    <property type="match status" value="1"/>
</dbReference>
<dbReference type="FunFam" id="3.40.1030.10:FF:000003">
    <property type="entry name" value="Pyrimidine-nucleoside phosphorylase"/>
    <property type="match status" value="1"/>
</dbReference>
<comment type="subunit">
    <text evidence="5">Homodimer.</text>
</comment>
<dbReference type="GO" id="GO:0006213">
    <property type="term" value="P:pyrimidine nucleoside metabolic process"/>
    <property type="evidence" value="ECO:0007669"/>
    <property type="project" value="InterPro"/>
</dbReference>
<protein>
    <recommendedName>
        <fullName evidence="7">Pyrimidine-nucleoside phosphorylase</fullName>
        <ecNumber evidence="6">2.4.2.2</ecNumber>
    </recommendedName>
</protein>
<dbReference type="GO" id="GO:0005829">
    <property type="term" value="C:cytosol"/>
    <property type="evidence" value="ECO:0007669"/>
    <property type="project" value="TreeGrafter"/>
</dbReference>
<evidence type="ECO:0000313" key="14">
    <source>
        <dbReference type="Proteomes" id="UP000051804"/>
    </source>
</evidence>
<dbReference type="Gene3D" id="3.90.1170.30">
    <property type="entry name" value="Pyrimidine nucleoside phosphorylase-like, C-terminal domain"/>
    <property type="match status" value="1"/>
</dbReference>
<evidence type="ECO:0000256" key="11">
    <source>
        <dbReference type="ARBA" id="ARBA00048525"/>
    </source>
</evidence>
<dbReference type="NCBIfam" id="NF004490">
    <property type="entry name" value="PRK05820.1"/>
    <property type="match status" value="1"/>
</dbReference>
<dbReference type="EC" id="2.4.2.2" evidence="6"/>
<dbReference type="Pfam" id="PF02885">
    <property type="entry name" value="Glycos_trans_3N"/>
    <property type="match status" value="1"/>
</dbReference>
<evidence type="ECO:0000256" key="5">
    <source>
        <dbReference type="ARBA" id="ARBA00011738"/>
    </source>
</evidence>
<dbReference type="GO" id="GO:0004645">
    <property type="term" value="F:1,4-alpha-oligoglucan phosphorylase activity"/>
    <property type="evidence" value="ECO:0007669"/>
    <property type="project" value="InterPro"/>
</dbReference>
<comment type="catalytic activity">
    <reaction evidence="1">
        <text>2'-deoxyuridine + phosphate = 2-deoxy-alpha-D-ribose 1-phosphate + uracil</text>
        <dbReference type="Rhea" id="RHEA:22824"/>
        <dbReference type="ChEBI" id="CHEBI:16450"/>
        <dbReference type="ChEBI" id="CHEBI:17568"/>
        <dbReference type="ChEBI" id="CHEBI:43474"/>
        <dbReference type="ChEBI" id="CHEBI:57259"/>
        <dbReference type="EC" id="2.4.2.2"/>
    </reaction>
</comment>
<dbReference type="PROSITE" id="PS00647">
    <property type="entry name" value="THYMID_PHOSPHORYLASE"/>
    <property type="match status" value="1"/>
</dbReference>
<dbReference type="Pfam" id="PF00591">
    <property type="entry name" value="Glycos_transf_3"/>
    <property type="match status" value="1"/>
</dbReference>
<evidence type="ECO:0000256" key="6">
    <source>
        <dbReference type="ARBA" id="ARBA00011889"/>
    </source>
</evidence>
<evidence type="ECO:0000256" key="10">
    <source>
        <dbReference type="ARBA" id="ARBA00048453"/>
    </source>
</evidence>
<dbReference type="InterPro" id="IPR036566">
    <property type="entry name" value="PYNP-like_C_sf"/>
</dbReference>
<reference evidence="13 14" key="1">
    <citation type="journal article" date="2015" name="Genome Announc.">
        <title>Expanding the biotechnology potential of lactobacilli through comparative genomics of 213 strains and associated genera.</title>
        <authorList>
            <person name="Sun Z."/>
            <person name="Harris H.M."/>
            <person name="McCann A."/>
            <person name="Guo C."/>
            <person name="Argimon S."/>
            <person name="Zhang W."/>
            <person name="Yang X."/>
            <person name="Jeffery I.B."/>
            <person name="Cooney J.C."/>
            <person name="Kagawa T.F."/>
            <person name="Liu W."/>
            <person name="Song Y."/>
            <person name="Salvetti E."/>
            <person name="Wrobel A."/>
            <person name="Rasinkangas P."/>
            <person name="Parkhill J."/>
            <person name="Rea M.C."/>
            <person name="O'Sullivan O."/>
            <person name="Ritari J."/>
            <person name="Douillard F.P."/>
            <person name="Paul Ross R."/>
            <person name="Yang R."/>
            <person name="Briner A.E."/>
            <person name="Felis G.E."/>
            <person name="de Vos W.M."/>
            <person name="Barrangou R."/>
            <person name="Klaenhammer T.R."/>
            <person name="Caufield P.W."/>
            <person name="Cui Y."/>
            <person name="Zhang H."/>
            <person name="O'Toole P.W."/>
        </authorList>
    </citation>
    <scope>NUCLEOTIDE SEQUENCE [LARGE SCALE GENOMIC DNA]</scope>
    <source>
        <strain evidence="13 14">JCM 17158</strain>
    </source>
</reference>
<dbReference type="InterPro" id="IPR000312">
    <property type="entry name" value="Glycosyl_Trfase_fam3"/>
</dbReference>